<comment type="caution">
    <text evidence="1">The sequence shown here is derived from an EMBL/GenBank/DDBJ whole genome shotgun (WGS) entry which is preliminary data.</text>
</comment>
<reference evidence="1 2" key="1">
    <citation type="submission" date="2016-02" db="EMBL/GenBank/DDBJ databases">
        <title>Genome sequence of Halalkalicoccus paucihalophilus DSM 24557.</title>
        <authorList>
            <person name="Poehlein A."/>
            <person name="Daniel R."/>
        </authorList>
    </citation>
    <scope>NUCLEOTIDE SEQUENCE [LARGE SCALE GENOMIC DNA]</scope>
    <source>
        <strain evidence="1 2">DSM 24557</strain>
    </source>
</reference>
<dbReference type="Proteomes" id="UP000075321">
    <property type="component" value="Unassembled WGS sequence"/>
</dbReference>
<name>A0A151AHN1_9EURY</name>
<dbReference type="AlphaFoldDB" id="A0A151AHN1"/>
<proteinExistence type="predicted"/>
<gene>
    <name evidence="1" type="ORF">HAPAU_09650</name>
</gene>
<sequence>MHAVSDLSTATYCPRQLYYRRDDDHEVPPSVTKRRELAFEYERLLGADDATLATRPIELPPAEYRETLGRTRERLDRWEELADPVGREVLLSGRECRGIASKVLEEPLAPSFVSPGSPPEHGVWEPQSVRAVALAKALAWERQRAVETAFVEYPAYGVIRRIGLTTRRKAAYREAIRAIETMDGPPPRLKGSAKCDP</sequence>
<dbReference type="RefSeq" id="WP_066380154.1">
    <property type="nucleotide sequence ID" value="NZ_LTAZ01000003.1"/>
</dbReference>
<accession>A0A151AHN1</accession>
<dbReference type="EMBL" id="LTAZ01000003">
    <property type="protein sequence ID" value="KYH27075.1"/>
    <property type="molecule type" value="Genomic_DNA"/>
</dbReference>
<evidence type="ECO:0000313" key="1">
    <source>
        <dbReference type="EMBL" id="KYH27075.1"/>
    </source>
</evidence>
<evidence type="ECO:0008006" key="3">
    <source>
        <dbReference type="Google" id="ProtNLM"/>
    </source>
</evidence>
<protein>
    <recommendedName>
        <fullName evidence="3">DUF83 domain-containing protein</fullName>
    </recommendedName>
</protein>
<dbReference type="OrthoDB" id="26676at2157"/>
<organism evidence="1 2">
    <name type="scientific">Halalkalicoccus paucihalophilus</name>
    <dbReference type="NCBI Taxonomy" id="1008153"/>
    <lineage>
        <taxon>Archaea</taxon>
        <taxon>Methanobacteriati</taxon>
        <taxon>Methanobacteriota</taxon>
        <taxon>Stenosarchaea group</taxon>
        <taxon>Halobacteria</taxon>
        <taxon>Halobacteriales</taxon>
        <taxon>Halococcaceae</taxon>
        <taxon>Halalkalicoccus</taxon>
    </lineage>
</organism>
<keyword evidence="2" id="KW-1185">Reference proteome</keyword>
<evidence type="ECO:0000313" key="2">
    <source>
        <dbReference type="Proteomes" id="UP000075321"/>
    </source>
</evidence>
<dbReference type="PATRIC" id="fig|1008153.3.peg.973"/>